<comment type="caution">
    <text evidence="1">The sequence shown here is derived from an EMBL/GenBank/DDBJ whole genome shotgun (WGS) entry which is preliminary data.</text>
</comment>
<accession>A0AA36HEY5</accession>
<proteinExistence type="predicted"/>
<keyword evidence="2" id="KW-1185">Reference proteome</keyword>
<reference evidence="1" key="1">
    <citation type="submission" date="2023-07" db="EMBL/GenBank/DDBJ databases">
        <authorList>
            <consortium name="CYATHOMIX"/>
        </authorList>
    </citation>
    <scope>NUCLEOTIDE SEQUENCE</scope>
    <source>
        <strain evidence="1">N/A</strain>
    </source>
</reference>
<dbReference type="AlphaFoldDB" id="A0AA36HEY5"/>
<evidence type="ECO:0000313" key="2">
    <source>
        <dbReference type="Proteomes" id="UP001176961"/>
    </source>
</evidence>
<organism evidence="1 2">
    <name type="scientific">Cylicocyclus nassatus</name>
    <name type="common">Nematode worm</name>
    <dbReference type="NCBI Taxonomy" id="53992"/>
    <lineage>
        <taxon>Eukaryota</taxon>
        <taxon>Metazoa</taxon>
        <taxon>Ecdysozoa</taxon>
        <taxon>Nematoda</taxon>
        <taxon>Chromadorea</taxon>
        <taxon>Rhabditida</taxon>
        <taxon>Rhabditina</taxon>
        <taxon>Rhabditomorpha</taxon>
        <taxon>Strongyloidea</taxon>
        <taxon>Strongylidae</taxon>
        <taxon>Cylicocyclus</taxon>
    </lineage>
</organism>
<protein>
    <submittedName>
        <fullName evidence="1">Uncharacterized protein</fullName>
    </submittedName>
</protein>
<dbReference type="Proteomes" id="UP001176961">
    <property type="component" value="Unassembled WGS sequence"/>
</dbReference>
<dbReference type="EMBL" id="CATQJL010000326">
    <property type="protein sequence ID" value="CAJ0609564.1"/>
    <property type="molecule type" value="Genomic_DNA"/>
</dbReference>
<name>A0AA36HEY5_CYLNA</name>
<gene>
    <name evidence="1" type="ORF">CYNAS_LOCUS21547</name>
</gene>
<evidence type="ECO:0000313" key="1">
    <source>
        <dbReference type="EMBL" id="CAJ0609564.1"/>
    </source>
</evidence>
<sequence length="90" mass="10392">MPWISAVLMNLEKTLCARHVMISVIRHHSPSSEEQIASKIRLYARHIDRKSGVCSFSPSFISEIPDMLKNLSLSQLTYHTCEWQKSDKFT</sequence>